<protein>
    <submittedName>
        <fullName evidence="2">Pyocin large subunit-like protein</fullName>
    </submittedName>
</protein>
<dbReference type="Pfam" id="PF11154">
    <property type="entry name" value="DUF2934"/>
    <property type="match status" value="1"/>
</dbReference>
<evidence type="ECO:0000313" key="3">
    <source>
        <dbReference type="Proteomes" id="UP000532010"/>
    </source>
</evidence>
<evidence type="ECO:0000256" key="1">
    <source>
        <dbReference type="SAM" id="MobiDB-lite"/>
    </source>
</evidence>
<dbReference type="InterPro" id="IPR021327">
    <property type="entry name" value="DUF2934"/>
</dbReference>
<name>A0A7W4VM25_9HYPH</name>
<proteinExistence type="predicted"/>
<feature type="compositionally biased region" description="Low complexity" evidence="1">
    <location>
        <begin position="83"/>
        <end position="100"/>
    </location>
</feature>
<dbReference type="AlphaFoldDB" id="A0A7W4VM25"/>
<organism evidence="2 3">
    <name type="scientific">Microvirga lupini</name>
    <dbReference type="NCBI Taxonomy" id="420324"/>
    <lineage>
        <taxon>Bacteria</taxon>
        <taxon>Pseudomonadati</taxon>
        <taxon>Pseudomonadota</taxon>
        <taxon>Alphaproteobacteria</taxon>
        <taxon>Hyphomicrobiales</taxon>
        <taxon>Methylobacteriaceae</taxon>
        <taxon>Microvirga</taxon>
    </lineage>
</organism>
<gene>
    <name evidence="2" type="ORF">FHR70_002754</name>
</gene>
<dbReference type="RefSeq" id="WP_183450960.1">
    <property type="nucleotide sequence ID" value="NZ_JACHWB010000003.1"/>
</dbReference>
<dbReference type="Proteomes" id="UP000532010">
    <property type="component" value="Unassembled WGS sequence"/>
</dbReference>
<feature type="region of interest" description="Disordered" evidence="1">
    <location>
        <begin position="1"/>
        <end position="118"/>
    </location>
</feature>
<keyword evidence="3" id="KW-1185">Reference proteome</keyword>
<feature type="compositionally biased region" description="Polar residues" evidence="1">
    <location>
        <begin position="24"/>
        <end position="40"/>
    </location>
</feature>
<dbReference type="EMBL" id="JACHWB010000003">
    <property type="protein sequence ID" value="MBB3019689.1"/>
    <property type="molecule type" value="Genomic_DNA"/>
</dbReference>
<feature type="compositionally biased region" description="Basic and acidic residues" evidence="1">
    <location>
        <begin position="41"/>
        <end position="76"/>
    </location>
</feature>
<sequence length="118" mass="12889">MTQDKTGPDAAPRIGLDLGRQISDDTSGGQRKDQQSNASEETIRQRAYEIWESEGRAGDPHDHWYRAERELNRGRSQESVATVEDAPPAAAVGAMEAVTEQPAGEGSAQKKARRKRTG</sequence>
<evidence type="ECO:0000313" key="2">
    <source>
        <dbReference type="EMBL" id="MBB3019689.1"/>
    </source>
</evidence>
<accession>A0A7W4VM25</accession>
<reference evidence="2 3" key="1">
    <citation type="submission" date="2020-08" db="EMBL/GenBank/DDBJ databases">
        <title>The Agave Microbiome: Exploring the role of microbial communities in plant adaptations to desert environments.</title>
        <authorList>
            <person name="Partida-Martinez L.P."/>
        </authorList>
    </citation>
    <scope>NUCLEOTIDE SEQUENCE [LARGE SCALE GENOMIC DNA]</scope>
    <source>
        <strain evidence="2 3">AT3.9</strain>
    </source>
</reference>
<comment type="caution">
    <text evidence="2">The sequence shown here is derived from an EMBL/GenBank/DDBJ whole genome shotgun (WGS) entry which is preliminary data.</text>
</comment>